<comment type="caution">
    <text evidence="3">The sequence shown here is derived from an EMBL/GenBank/DDBJ whole genome shotgun (WGS) entry which is preliminary data.</text>
</comment>
<proteinExistence type="predicted"/>
<feature type="compositionally biased region" description="Low complexity" evidence="1">
    <location>
        <begin position="1516"/>
        <end position="1526"/>
    </location>
</feature>
<dbReference type="OrthoDB" id="10031156at2759"/>
<dbReference type="InterPro" id="IPR036890">
    <property type="entry name" value="HATPase_C_sf"/>
</dbReference>
<dbReference type="Pfam" id="PF12449">
    <property type="entry name" value="DUF3684"/>
    <property type="match status" value="1"/>
</dbReference>
<evidence type="ECO:0000256" key="1">
    <source>
        <dbReference type="SAM" id="MobiDB-lite"/>
    </source>
</evidence>
<dbReference type="Proteomes" id="UP000759537">
    <property type="component" value="Unassembled WGS sequence"/>
</dbReference>
<feature type="compositionally biased region" description="Basic and acidic residues" evidence="1">
    <location>
        <begin position="1421"/>
        <end position="1440"/>
    </location>
</feature>
<feature type="region of interest" description="Disordered" evidence="1">
    <location>
        <begin position="1421"/>
        <end position="1578"/>
    </location>
</feature>
<feature type="domain" description="Sacsin/Nov" evidence="2">
    <location>
        <begin position="24"/>
        <end position="153"/>
    </location>
</feature>
<dbReference type="EMBL" id="WHVB01000044">
    <property type="protein sequence ID" value="KAF8465848.1"/>
    <property type="molecule type" value="Genomic_DNA"/>
</dbReference>
<evidence type="ECO:0000313" key="4">
    <source>
        <dbReference type="Proteomes" id="UP000759537"/>
    </source>
</evidence>
<dbReference type="SUPFAM" id="SSF55874">
    <property type="entry name" value="ATPase domain of HSP90 chaperone/DNA topoisomerase II/histidine kinase"/>
    <property type="match status" value="1"/>
</dbReference>
<organism evidence="3 4">
    <name type="scientific">Russula ochroleuca</name>
    <dbReference type="NCBI Taxonomy" id="152965"/>
    <lineage>
        <taxon>Eukaryota</taxon>
        <taxon>Fungi</taxon>
        <taxon>Dikarya</taxon>
        <taxon>Basidiomycota</taxon>
        <taxon>Agaricomycotina</taxon>
        <taxon>Agaricomycetes</taxon>
        <taxon>Russulales</taxon>
        <taxon>Russulaceae</taxon>
        <taxon>Russula</taxon>
    </lineage>
</organism>
<reference evidence="3" key="2">
    <citation type="journal article" date="2020" name="Nat. Commun.">
        <title>Large-scale genome sequencing of mycorrhizal fungi provides insights into the early evolution of symbiotic traits.</title>
        <authorList>
            <person name="Miyauchi S."/>
            <person name="Kiss E."/>
            <person name="Kuo A."/>
            <person name="Drula E."/>
            <person name="Kohler A."/>
            <person name="Sanchez-Garcia M."/>
            <person name="Morin E."/>
            <person name="Andreopoulos B."/>
            <person name="Barry K.W."/>
            <person name="Bonito G."/>
            <person name="Buee M."/>
            <person name="Carver A."/>
            <person name="Chen C."/>
            <person name="Cichocki N."/>
            <person name="Clum A."/>
            <person name="Culley D."/>
            <person name="Crous P.W."/>
            <person name="Fauchery L."/>
            <person name="Girlanda M."/>
            <person name="Hayes R.D."/>
            <person name="Keri Z."/>
            <person name="LaButti K."/>
            <person name="Lipzen A."/>
            <person name="Lombard V."/>
            <person name="Magnuson J."/>
            <person name="Maillard F."/>
            <person name="Murat C."/>
            <person name="Nolan M."/>
            <person name="Ohm R.A."/>
            <person name="Pangilinan J."/>
            <person name="Pereira M.F."/>
            <person name="Perotto S."/>
            <person name="Peter M."/>
            <person name="Pfister S."/>
            <person name="Riley R."/>
            <person name="Sitrit Y."/>
            <person name="Stielow J.B."/>
            <person name="Szollosi G."/>
            <person name="Zifcakova L."/>
            <person name="Stursova M."/>
            <person name="Spatafora J.W."/>
            <person name="Tedersoo L."/>
            <person name="Vaario L.M."/>
            <person name="Yamada A."/>
            <person name="Yan M."/>
            <person name="Wang P."/>
            <person name="Xu J."/>
            <person name="Bruns T."/>
            <person name="Baldrian P."/>
            <person name="Vilgalys R."/>
            <person name="Dunand C."/>
            <person name="Henrissat B."/>
            <person name="Grigoriev I.V."/>
            <person name="Hibbett D."/>
            <person name="Nagy L.G."/>
            <person name="Martin F.M."/>
        </authorList>
    </citation>
    <scope>NUCLEOTIDE SEQUENCE</scope>
    <source>
        <strain evidence="3">Prilba</strain>
    </source>
</reference>
<dbReference type="PANTHER" id="PTHR47839:SF1">
    <property type="entry name" value="DOMAIN PROTEIN, PUTATIVE (AFU_ORTHOLOGUE AFUA_6G04830)-RELATED"/>
    <property type="match status" value="1"/>
</dbReference>
<dbReference type="Gene3D" id="3.30.565.10">
    <property type="entry name" value="Histidine kinase-like ATPase, C-terminal domain"/>
    <property type="match status" value="1"/>
</dbReference>
<dbReference type="PANTHER" id="PTHR47839">
    <property type="entry name" value="DOMAIN PROTEIN, PUTATIVE (AFU_ORTHOLOGUE AFUA_6G04830)-RELATED"/>
    <property type="match status" value="1"/>
</dbReference>
<evidence type="ECO:0000259" key="2">
    <source>
        <dbReference type="Pfam" id="PF25794"/>
    </source>
</evidence>
<dbReference type="Pfam" id="PF25794">
    <property type="entry name" value="SACS"/>
    <property type="match status" value="1"/>
</dbReference>
<keyword evidence="4" id="KW-1185">Reference proteome</keyword>
<dbReference type="InterPro" id="IPR058210">
    <property type="entry name" value="SACS/Nov_dom"/>
</dbReference>
<gene>
    <name evidence="3" type="ORF">DFH94DRAFT_698632</name>
</gene>
<dbReference type="InterPro" id="IPR022155">
    <property type="entry name" value="DUF3684"/>
</dbReference>
<name>A0A9P5JWD5_9AGAM</name>
<reference evidence="3" key="1">
    <citation type="submission" date="2019-10" db="EMBL/GenBank/DDBJ databases">
        <authorList>
            <consortium name="DOE Joint Genome Institute"/>
            <person name="Kuo A."/>
            <person name="Miyauchi S."/>
            <person name="Kiss E."/>
            <person name="Drula E."/>
            <person name="Kohler A."/>
            <person name="Sanchez-Garcia M."/>
            <person name="Andreopoulos B."/>
            <person name="Barry K.W."/>
            <person name="Bonito G."/>
            <person name="Buee M."/>
            <person name="Carver A."/>
            <person name="Chen C."/>
            <person name="Cichocki N."/>
            <person name="Clum A."/>
            <person name="Culley D."/>
            <person name="Crous P.W."/>
            <person name="Fauchery L."/>
            <person name="Girlanda M."/>
            <person name="Hayes R."/>
            <person name="Keri Z."/>
            <person name="LaButti K."/>
            <person name="Lipzen A."/>
            <person name="Lombard V."/>
            <person name="Magnuson J."/>
            <person name="Maillard F."/>
            <person name="Morin E."/>
            <person name="Murat C."/>
            <person name="Nolan M."/>
            <person name="Ohm R."/>
            <person name="Pangilinan J."/>
            <person name="Pereira M."/>
            <person name="Perotto S."/>
            <person name="Peter M."/>
            <person name="Riley R."/>
            <person name="Sitrit Y."/>
            <person name="Stielow B."/>
            <person name="Szollosi G."/>
            <person name="Zifcakova L."/>
            <person name="Stursova M."/>
            <person name="Spatafora J.W."/>
            <person name="Tedersoo L."/>
            <person name="Vaario L.-M."/>
            <person name="Yamada A."/>
            <person name="Yan M."/>
            <person name="Wang P."/>
            <person name="Xu J."/>
            <person name="Bruns T."/>
            <person name="Baldrian P."/>
            <person name="Vilgalys R."/>
            <person name="Henrissat B."/>
            <person name="Grigoriev I.V."/>
            <person name="Hibbett D."/>
            <person name="Nagy L.G."/>
            <person name="Martin F.M."/>
        </authorList>
    </citation>
    <scope>NUCLEOTIDE SEQUENCE</scope>
    <source>
        <strain evidence="3">Prilba</strain>
    </source>
</reference>
<protein>
    <recommendedName>
        <fullName evidence="2">Sacsin/Nov domain-containing protein</fullName>
    </recommendedName>
</protein>
<dbReference type="NCBIfam" id="NF047352">
    <property type="entry name" value="P_loop_sacsin"/>
    <property type="match status" value="1"/>
</dbReference>
<evidence type="ECO:0000313" key="3">
    <source>
        <dbReference type="EMBL" id="KAF8465848.1"/>
    </source>
</evidence>
<feature type="compositionally biased region" description="Low complexity" evidence="1">
    <location>
        <begin position="1560"/>
        <end position="1571"/>
    </location>
</feature>
<sequence>MASSKQALWAAGHDETVEVNQRALIDKVLARYSGEFTVFRELLQNSDDAGARSAEIRFETEKYLSREKGDDTQSDGPEQEDLPDLKTAMARGFLDVHQWTFKNNGIPFRDEDWNRLKKIAEGNPDEEKIGAFGVGFYSLFSVTEEPWVTSGGQWMNFYWKDKKDQLYARRGTVPASVDDVVDPWTTFQMTLREPGPIPPAFDFTRFLVSSITFMTHLSEVSVYFDDKRLVRLSKECGVSKEVPMLRGLKVTSPEGMMTVKSIETKPLHIDAEVVRWVYTVGSEKPSAGADTLKAMTNQASGFFSSLFSGFGASTTPRRTPTPVPVGPKESINLLEANSSDVVLTIFAANVDVRVNKKMTAELLRSTKKNPPGRLRYELIYTGKDEFDSSVRAEEKAAYATGSVFQGLRADLEGTGSARVFIGHSTGQTTGIGGHMATRFIPTVERESIDLVDRNVAVWNKELLYVGGFLARSAYELELDGIKKLWEGAAAVKGPGGLPDEEVQTWLRGRVLHALKFFTFHHSTPSPVVSNLMEAAFFACATTHPFSIISSEGVRSASQVHIPDPEFSGFLKRLPVISEDIVTGAKTMINALRARGMIKNVTFVDVLNELRLRPLSETETVACLKWWIGVTKQGSNLNLLQGRSQLLDALVVSITGPPEKIMKLSNAQTFLNSRTGGAIPTDGPLPSTLLPSSITRSFDPDVLASVFPWKQLSIVDWLRHVTDPKVAAANAEFDITHTAPWAERVLSVLARAWPSLAKTAQEDVIKMLSPKACIPTPTGLKVPNQAYFSSVNLFRDLPIVTMPSGAPVKGALEKVLQSLGVRKHVELQIIFDRMIKTGDWTTFDLVKYLVSIQSTLSPQEVDRLRQTSAFPKEGAGKEQSAAGTTRKVQRHKAMDLYEPVDIFRELGLPVMDWGADNRWRPTSEEAKFAFSLGLKRAPPLPEIIRIAASDNPTVRTRALTFFLDNLSVKYSDYDPHNFRDVAFVPAILGSEKVLAKPFELYAGPEWAALGFAVVDPSLIDEGAPGKLKLKKHPPTSELVTLLEKFPPGDEATARQWFEVLSGHVPDFSQVELRKLSEIPFVPVKSIGDKNIINRLQPIQCYFSGTRGSELHSKLFAFVDFGARANMFLGACGTRQEPSVEEIAQILLADPRRIYQLADGRENYLFELRNLAVNKLLLSKGTIIRMRRSNVLLGSRRVKKDGGKTSGEGDEDDWDFQDDLLQPNKVAIADDTNAYQLFGDRIFCAPQEDTLEELYHFLGSPRLSSLVKEDYRIAGEVPNSRIGAEIRHLILERLPLFLHEHPLSRTKVSFNWLNEEKNFIVKVFGKLLVTKSLHHGDIRDSESQEASAVAKREGRGPIELWLAGNTQVDMVSTSLCRYIFESPKVNDSLLFMTILSTDLKALKRRGYNVDRILRQQKAEREAAEKARADEKAKAEEKVKAEARASLISKPPELPVQDTQKKISTTQPKIPSSPPTGTAIAAPPPPATPASTGLDQTSKRSRPTAAIHELGRLLRPNRSDASSSQSSRPASPPKSEDVLPPSNPVSSRRDVSPLPNPNVPEGSSLSARPRSSRAIVRSQQPGATITPLSNIANNIDMAIKACTPERSNLLRNREEMQMVKESLDEGYCDVTGRTGDLDLVGSMGGIKVFAGPDLPERESLIKRKRDVLARFLHVLNPLVEVYKIPQTCLHVFADQEGQLVAFNRGGSLFMNLRYFEAWHDRDVQQGDYSKALISWYFTLAHEIAHNLVHPHNSEHEFYFSAICEAHLVNLSQLLPDA</sequence>
<accession>A0A9P5JWD5</accession>